<accession>A0A4Z2J5E3</accession>
<gene>
    <name evidence="1" type="ORF">EYF80_004422</name>
</gene>
<dbReference type="EMBL" id="SRLO01000021">
    <property type="protein sequence ID" value="TNN85400.1"/>
    <property type="molecule type" value="Genomic_DNA"/>
</dbReference>
<name>A0A4Z2J5E3_9TELE</name>
<reference evidence="1 2" key="1">
    <citation type="submission" date="2019-03" db="EMBL/GenBank/DDBJ databases">
        <title>First draft genome of Liparis tanakae, snailfish: a comprehensive survey of snailfish specific genes.</title>
        <authorList>
            <person name="Kim W."/>
            <person name="Song I."/>
            <person name="Jeong J.-H."/>
            <person name="Kim D."/>
            <person name="Kim S."/>
            <person name="Ryu S."/>
            <person name="Song J.Y."/>
            <person name="Lee S.K."/>
        </authorList>
    </citation>
    <scope>NUCLEOTIDE SEQUENCE [LARGE SCALE GENOMIC DNA]</scope>
    <source>
        <tissue evidence="1">Muscle</tissue>
    </source>
</reference>
<evidence type="ECO:0000313" key="1">
    <source>
        <dbReference type="EMBL" id="TNN85400.1"/>
    </source>
</evidence>
<protein>
    <submittedName>
        <fullName evidence="1">Uncharacterized protein</fullName>
    </submittedName>
</protein>
<dbReference type="AlphaFoldDB" id="A0A4Z2J5E3"/>
<keyword evidence="2" id="KW-1185">Reference proteome</keyword>
<dbReference type="Proteomes" id="UP000314294">
    <property type="component" value="Unassembled WGS sequence"/>
</dbReference>
<proteinExistence type="predicted"/>
<organism evidence="1 2">
    <name type="scientific">Liparis tanakae</name>
    <name type="common">Tanaka's snailfish</name>
    <dbReference type="NCBI Taxonomy" id="230148"/>
    <lineage>
        <taxon>Eukaryota</taxon>
        <taxon>Metazoa</taxon>
        <taxon>Chordata</taxon>
        <taxon>Craniata</taxon>
        <taxon>Vertebrata</taxon>
        <taxon>Euteleostomi</taxon>
        <taxon>Actinopterygii</taxon>
        <taxon>Neopterygii</taxon>
        <taxon>Teleostei</taxon>
        <taxon>Neoteleostei</taxon>
        <taxon>Acanthomorphata</taxon>
        <taxon>Eupercaria</taxon>
        <taxon>Perciformes</taxon>
        <taxon>Cottioidei</taxon>
        <taxon>Cottales</taxon>
        <taxon>Liparidae</taxon>
        <taxon>Liparis</taxon>
    </lineage>
</organism>
<sequence>MPFTRALGFSGFVFSIVTAFERTRRSTARWKKNQMTPTAEVLLRHMKGDRANSSLPGVDDMV</sequence>
<evidence type="ECO:0000313" key="2">
    <source>
        <dbReference type="Proteomes" id="UP000314294"/>
    </source>
</evidence>
<comment type="caution">
    <text evidence="1">The sequence shown here is derived from an EMBL/GenBank/DDBJ whole genome shotgun (WGS) entry which is preliminary data.</text>
</comment>